<evidence type="ECO:0000313" key="2">
    <source>
        <dbReference type="EMBL" id="HGQ59123.1"/>
    </source>
</evidence>
<organism evidence="3">
    <name type="scientific">Staphylothermus marinus</name>
    <dbReference type="NCBI Taxonomy" id="2280"/>
    <lineage>
        <taxon>Archaea</taxon>
        <taxon>Thermoproteota</taxon>
        <taxon>Thermoprotei</taxon>
        <taxon>Desulfurococcales</taxon>
        <taxon>Desulfurococcaceae</taxon>
        <taxon>Staphylothermus</taxon>
    </lineage>
</organism>
<dbReference type="AlphaFoldDB" id="A0A7C4JKU6"/>
<dbReference type="EMBL" id="DTBE01000003">
    <property type="protein sequence ID" value="HGQ59123.1"/>
    <property type="molecule type" value="Genomic_DNA"/>
</dbReference>
<comment type="caution">
    <text evidence="3">The sequence shown here is derived from an EMBL/GenBank/DDBJ whole genome shotgun (WGS) entry which is preliminary data.</text>
</comment>
<gene>
    <name evidence="2" type="ORF">ENU09_00130</name>
    <name evidence="3" type="ORF">ENU20_00455</name>
</gene>
<name>A0A7C4JKU6_STAMA</name>
<dbReference type="EMBL" id="DTBP01000005">
    <property type="protein sequence ID" value="HGQ73538.1"/>
    <property type="molecule type" value="Genomic_DNA"/>
</dbReference>
<proteinExistence type="predicted"/>
<accession>A0A7C4JKU6</accession>
<evidence type="ECO:0000256" key="1">
    <source>
        <dbReference type="SAM" id="MobiDB-lite"/>
    </source>
</evidence>
<sequence length="140" mass="15183">MIPISIQLVGISAERLSQAIPPRVDFSINLTLPSGEIMRKGNQVTIPFVFTVMSTPPIVQITLKGSVMVSASSESDAKKLEEDIVNKKMPLPIVQAVMAYALADTVYLSRSLGLPPPIPQLTPPQQVQDSKQGFKQNSII</sequence>
<reference evidence="3" key="1">
    <citation type="journal article" date="2020" name="mSystems">
        <title>Genome- and Community-Level Interaction Insights into Carbon Utilization and Element Cycling Functions of Hydrothermarchaeota in Hydrothermal Sediment.</title>
        <authorList>
            <person name="Zhou Z."/>
            <person name="Liu Y."/>
            <person name="Xu W."/>
            <person name="Pan J."/>
            <person name="Luo Z.H."/>
            <person name="Li M."/>
        </authorList>
    </citation>
    <scope>NUCLEOTIDE SEQUENCE [LARGE SCALE GENOMIC DNA]</scope>
    <source>
        <strain evidence="2">SpSt-638</strain>
        <strain evidence="3">SpSt-648</strain>
    </source>
</reference>
<feature type="compositionally biased region" description="Polar residues" evidence="1">
    <location>
        <begin position="129"/>
        <end position="140"/>
    </location>
</feature>
<protein>
    <submittedName>
        <fullName evidence="3">Uncharacterized protein</fullName>
    </submittedName>
</protein>
<feature type="region of interest" description="Disordered" evidence="1">
    <location>
        <begin position="118"/>
        <end position="140"/>
    </location>
</feature>
<evidence type="ECO:0000313" key="3">
    <source>
        <dbReference type="EMBL" id="HGQ73538.1"/>
    </source>
</evidence>